<dbReference type="SUPFAM" id="SSF103481">
    <property type="entry name" value="Multidrug resistance efflux transporter EmrE"/>
    <property type="match status" value="2"/>
</dbReference>
<dbReference type="InterPro" id="IPR051258">
    <property type="entry name" value="Diverse_Substrate_Transporter"/>
</dbReference>
<keyword evidence="3 6" id="KW-0812">Transmembrane</keyword>
<evidence type="ECO:0000313" key="8">
    <source>
        <dbReference type="EMBL" id="OOV07936.1"/>
    </source>
</evidence>
<dbReference type="PANTHER" id="PTHR42920">
    <property type="entry name" value="OS03G0707200 PROTEIN-RELATED"/>
    <property type="match status" value="1"/>
</dbReference>
<organism evidence="8 9">
    <name type="scientific">Rhodoferax fermentans</name>
    <dbReference type="NCBI Taxonomy" id="28066"/>
    <lineage>
        <taxon>Bacteria</taxon>
        <taxon>Pseudomonadati</taxon>
        <taxon>Pseudomonadota</taxon>
        <taxon>Betaproteobacteria</taxon>
        <taxon>Burkholderiales</taxon>
        <taxon>Comamonadaceae</taxon>
        <taxon>Rhodoferax</taxon>
    </lineage>
</organism>
<evidence type="ECO:0000256" key="5">
    <source>
        <dbReference type="ARBA" id="ARBA00023136"/>
    </source>
</evidence>
<evidence type="ECO:0000256" key="3">
    <source>
        <dbReference type="ARBA" id="ARBA00022692"/>
    </source>
</evidence>
<dbReference type="PANTHER" id="PTHR42920:SF11">
    <property type="entry name" value="INNER MEMBRANE PROTEIN YTFF"/>
    <property type="match status" value="1"/>
</dbReference>
<dbReference type="STRING" id="28066.RF819_15490"/>
<evidence type="ECO:0000256" key="2">
    <source>
        <dbReference type="ARBA" id="ARBA00022475"/>
    </source>
</evidence>
<dbReference type="EMBL" id="MTJN01000002">
    <property type="protein sequence ID" value="OOV07936.1"/>
    <property type="molecule type" value="Genomic_DNA"/>
</dbReference>
<evidence type="ECO:0000256" key="6">
    <source>
        <dbReference type="SAM" id="Phobius"/>
    </source>
</evidence>
<keyword evidence="9" id="KW-1185">Reference proteome</keyword>
<name>A0A1T1AUZ3_RHOFE</name>
<proteinExistence type="predicted"/>
<feature type="transmembrane region" description="Helical" evidence="6">
    <location>
        <begin position="42"/>
        <end position="61"/>
    </location>
</feature>
<dbReference type="InterPro" id="IPR000620">
    <property type="entry name" value="EamA_dom"/>
</dbReference>
<dbReference type="Proteomes" id="UP000190750">
    <property type="component" value="Unassembled WGS sequence"/>
</dbReference>
<feature type="transmembrane region" description="Helical" evidence="6">
    <location>
        <begin position="282"/>
        <end position="299"/>
    </location>
</feature>
<accession>A0A1T1AUZ3</accession>
<feature type="domain" description="EamA" evidence="7">
    <location>
        <begin position="157"/>
        <end position="299"/>
    </location>
</feature>
<keyword evidence="2" id="KW-1003">Cell membrane</keyword>
<feature type="domain" description="EamA" evidence="7">
    <location>
        <begin position="10"/>
        <end position="142"/>
    </location>
</feature>
<dbReference type="GO" id="GO:0005886">
    <property type="term" value="C:plasma membrane"/>
    <property type="evidence" value="ECO:0007669"/>
    <property type="project" value="UniProtKB-SubCell"/>
</dbReference>
<reference evidence="8 9" key="1">
    <citation type="submission" date="2017-01" db="EMBL/GenBank/DDBJ databases">
        <title>Genome sequencing of Rhodoferax fermentans JCM 7819.</title>
        <authorList>
            <person name="Kim Y.J."/>
            <person name="Farh M.E.-A."/>
            <person name="Yang D.-C."/>
        </authorList>
    </citation>
    <scope>NUCLEOTIDE SEQUENCE [LARGE SCALE GENOMIC DNA]</scope>
    <source>
        <strain evidence="8 9">JCM 7819</strain>
    </source>
</reference>
<dbReference type="Pfam" id="PF00892">
    <property type="entry name" value="EamA"/>
    <property type="match status" value="2"/>
</dbReference>
<feature type="transmembrane region" description="Helical" evidence="6">
    <location>
        <begin position="98"/>
        <end position="119"/>
    </location>
</feature>
<sequence length="301" mass="32418">MNHPRVTPTAALLLTVPPVLWACNAVLGRMIADMASPMTLNLVRWCLAFALLLPLAGSVLRPGSPLWPSWRRFTGLSLLSIGGYNALLYLALNTSSAINVTLVGSITPVWMLLIGRVFFGAAISRRQWLGAAMSILGVMLVMSRGELDVLLNVRLVPGDFYILLASAAWAYYSWMLGHPTTEPASIRTNWSAFLMGQVAFGLVWSALFAGAEWGLGWGRLHLSWTLAGMLLFIAVGPALLAYRAWGAGVARTGPSVAGFFINLIPLFTAVLSGLFLGEVPHLYHALAFVLIAGGIVVSSRR</sequence>
<dbReference type="OrthoDB" id="4167046at2"/>
<comment type="subcellular location">
    <subcellularLocation>
        <location evidence="1">Cell membrane</location>
        <topology evidence="1">Multi-pass membrane protein</topology>
    </subcellularLocation>
</comment>
<evidence type="ECO:0000313" key="9">
    <source>
        <dbReference type="Proteomes" id="UP000190750"/>
    </source>
</evidence>
<dbReference type="RefSeq" id="WP_078365798.1">
    <property type="nucleotide sequence ID" value="NZ_MTJN01000002.1"/>
</dbReference>
<feature type="transmembrane region" description="Helical" evidence="6">
    <location>
        <begin position="73"/>
        <end position="92"/>
    </location>
</feature>
<evidence type="ECO:0000259" key="7">
    <source>
        <dbReference type="Pfam" id="PF00892"/>
    </source>
</evidence>
<dbReference type="Gene3D" id="1.10.3730.20">
    <property type="match status" value="1"/>
</dbReference>
<feature type="transmembrane region" description="Helical" evidence="6">
    <location>
        <begin position="128"/>
        <end position="145"/>
    </location>
</feature>
<feature type="transmembrane region" description="Helical" evidence="6">
    <location>
        <begin position="222"/>
        <end position="244"/>
    </location>
</feature>
<dbReference type="AlphaFoldDB" id="A0A1T1AUZ3"/>
<feature type="transmembrane region" description="Helical" evidence="6">
    <location>
        <begin position="160"/>
        <end position="177"/>
    </location>
</feature>
<protein>
    <submittedName>
        <fullName evidence="8">EamA family transporter</fullName>
    </submittedName>
</protein>
<gene>
    <name evidence="8" type="ORF">RF819_15490</name>
</gene>
<feature type="transmembrane region" description="Helical" evidence="6">
    <location>
        <begin position="189"/>
        <end position="210"/>
    </location>
</feature>
<keyword evidence="5 6" id="KW-0472">Membrane</keyword>
<evidence type="ECO:0000256" key="4">
    <source>
        <dbReference type="ARBA" id="ARBA00022989"/>
    </source>
</evidence>
<evidence type="ECO:0000256" key="1">
    <source>
        <dbReference type="ARBA" id="ARBA00004651"/>
    </source>
</evidence>
<dbReference type="InterPro" id="IPR037185">
    <property type="entry name" value="EmrE-like"/>
</dbReference>
<keyword evidence="4 6" id="KW-1133">Transmembrane helix</keyword>
<feature type="transmembrane region" description="Helical" evidence="6">
    <location>
        <begin position="256"/>
        <end position="276"/>
    </location>
</feature>
<comment type="caution">
    <text evidence="8">The sequence shown here is derived from an EMBL/GenBank/DDBJ whole genome shotgun (WGS) entry which is preliminary data.</text>
</comment>